<feature type="region of interest" description="Disordered" evidence="1">
    <location>
        <begin position="1"/>
        <end position="137"/>
    </location>
</feature>
<dbReference type="AlphaFoldDB" id="Q4SRS7"/>
<evidence type="ECO:0000313" key="2">
    <source>
        <dbReference type="EMBL" id="CAF96655.1"/>
    </source>
</evidence>
<dbReference type="OrthoDB" id="18740at2759"/>
<feature type="compositionally biased region" description="Low complexity" evidence="1">
    <location>
        <begin position="356"/>
        <end position="366"/>
    </location>
</feature>
<proteinExistence type="predicted"/>
<reference evidence="2" key="2">
    <citation type="submission" date="2004-02" db="EMBL/GenBank/DDBJ databases">
        <authorList>
            <consortium name="Genoscope"/>
            <consortium name="Whitehead Institute Centre for Genome Research"/>
        </authorList>
    </citation>
    <scope>NUCLEOTIDE SEQUENCE</scope>
</reference>
<dbReference type="EMBL" id="CAAE01014494">
    <property type="protein sequence ID" value="CAF96655.1"/>
    <property type="molecule type" value="Genomic_DNA"/>
</dbReference>
<feature type="compositionally biased region" description="Polar residues" evidence="1">
    <location>
        <begin position="10"/>
        <end position="51"/>
    </location>
</feature>
<feature type="compositionally biased region" description="Polar residues" evidence="1">
    <location>
        <begin position="69"/>
        <end position="79"/>
    </location>
</feature>
<accession>Q4SRS7</accession>
<organism evidence="2">
    <name type="scientific">Tetraodon nigroviridis</name>
    <name type="common">Spotted green pufferfish</name>
    <name type="synonym">Chelonodon nigroviridis</name>
    <dbReference type="NCBI Taxonomy" id="99883"/>
    <lineage>
        <taxon>Eukaryota</taxon>
        <taxon>Metazoa</taxon>
        <taxon>Chordata</taxon>
        <taxon>Craniata</taxon>
        <taxon>Vertebrata</taxon>
        <taxon>Euteleostomi</taxon>
        <taxon>Actinopterygii</taxon>
        <taxon>Neopterygii</taxon>
        <taxon>Teleostei</taxon>
        <taxon>Neoteleostei</taxon>
        <taxon>Acanthomorphata</taxon>
        <taxon>Eupercaria</taxon>
        <taxon>Tetraodontiformes</taxon>
        <taxon>Tetradontoidea</taxon>
        <taxon>Tetraodontidae</taxon>
        <taxon>Tetraodon</taxon>
    </lineage>
</organism>
<gene>
    <name evidence="2" type="ORF">GSTENG00013770001</name>
</gene>
<name>Q4SRS7_TETNG</name>
<sequence>MRRRPRQHQNTRAGPVRSSSLQSGPVRSSLVQSGPGRSSPVQSGPVWSSPVQAGPGRSSPVQSGPVRSRQVQPDWSLFQNVHRGAGPAPGPGGLGQEHVPRDSGGTSPGSGPQGGGNVCFSPRPFNRSRHQLSGGGADEVEMTSVAAEFEHMEIQQQFNDGVNNRWDADDWDNENSSARLFERSRIKALAGLDPGPAVVVPLPSDPVSSPPFGVSPPCGLVLTEFLVMELQSGVPGRLSPGALSPALDYAAANSPGFGGPGPSPGGPGRAPSPGGSGQAGFNYNQLEGRFKQLQGKRRSFLQTTPPATNATFETWRESSGHPGTRPEACLGDEDESAGFLSGAERRPVWASPLRTSQPSSQVPPQQRGLEAPR</sequence>
<reference evidence="2" key="1">
    <citation type="journal article" date="2004" name="Nature">
        <title>Genome duplication in the teleost fish Tetraodon nigroviridis reveals the early vertebrate proto-karyotype.</title>
        <authorList>
            <person name="Jaillon O."/>
            <person name="Aury J.-M."/>
            <person name="Brunet F."/>
            <person name="Petit J.-L."/>
            <person name="Stange-Thomann N."/>
            <person name="Mauceli E."/>
            <person name="Bouneau L."/>
            <person name="Fischer C."/>
            <person name="Ozouf-Costaz C."/>
            <person name="Bernot A."/>
            <person name="Nicaud S."/>
            <person name="Jaffe D."/>
            <person name="Fisher S."/>
            <person name="Lutfalla G."/>
            <person name="Dossat C."/>
            <person name="Segurens B."/>
            <person name="Dasilva C."/>
            <person name="Salanoubat M."/>
            <person name="Levy M."/>
            <person name="Boudet N."/>
            <person name="Castellano S."/>
            <person name="Anthouard V."/>
            <person name="Jubin C."/>
            <person name="Castelli V."/>
            <person name="Katinka M."/>
            <person name="Vacherie B."/>
            <person name="Biemont C."/>
            <person name="Skalli Z."/>
            <person name="Cattolico L."/>
            <person name="Poulain J."/>
            <person name="De Berardinis V."/>
            <person name="Cruaud C."/>
            <person name="Duprat S."/>
            <person name="Brottier P."/>
            <person name="Coutanceau J.-P."/>
            <person name="Gouzy J."/>
            <person name="Parra G."/>
            <person name="Lardier G."/>
            <person name="Chapple C."/>
            <person name="McKernan K.J."/>
            <person name="McEwan P."/>
            <person name="Bosak S."/>
            <person name="Kellis M."/>
            <person name="Volff J.-N."/>
            <person name="Guigo R."/>
            <person name="Zody M.C."/>
            <person name="Mesirov J."/>
            <person name="Lindblad-Toh K."/>
            <person name="Birren B."/>
            <person name="Nusbaum C."/>
            <person name="Kahn D."/>
            <person name="Robinson-Rechavi M."/>
            <person name="Laudet V."/>
            <person name="Schachter V."/>
            <person name="Quetier F."/>
            <person name="Saurin W."/>
            <person name="Scarpelli C."/>
            <person name="Wincker P."/>
            <person name="Lander E.S."/>
            <person name="Weissenbach J."/>
            <person name="Roest Crollius H."/>
        </authorList>
    </citation>
    <scope>NUCLEOTIDE SEQUENCE [LARGE SCALE GENOMIC DNA]</scope>
</reference>
<evidence type="ECO:0000256" key="1">
    <source>
        <dbReference type="SAM" id="MobiDB-lite"/>
    </source>
</evidence>
<feature type="compositionally biased region" description="Gly residues" evidence="1">
    <location>
        <begin position="106"/>
        <end position="117"/>
    </location>
</feature>
<dbReference type="KEGG" id="tng:GSTEN00013770G001"/>
<protein>
    <submittedName>
        <fullName evidence="2">Chromosome undetermined SCAF14494, whole genome shotgun sequence</fullName>
    </submittedName>
</protein>
<feature type="region of interest" description="Disordered" evidence="1">
    <location>
        <begin position="237"/>
        <end position="373"/>
    </location>
</feature>
<feature type="compositionally biased region" description="Polar residues" evidence="1">
    <location>
        <begin position="300"/>
        <end position="312"/>
    </location>
</feature>